<gene>
    <name evidence="2" type="ORF">BP00DRAFT_422412</name>
</gene>
<keyword evidence="1" id="KW-0472">Membrane</keyword>
<sequence length="55" mass="6309">MYDGYSVQQVPTARLLLLLLLLLGYLWLKDGKAIPGYYSFVVDTCNVLYVCMDMQ</sequence>
<feature type="transmembrane region" description="Helical" evidence="1">
    <location>
        <begin position="12"/>
        <end position="28"/>
    </location>
</feature>
<proteinExistence type="predicted"/>
<organism evidence="2 3">
    <name type="scientific">Aspergillus indologenus CBS 114.80</name>
    <dbReference type="NCBI Taxonomy" id="1450541"/>
    <lineage>
        <taxon>Eukaryota</taxon>
        <taxon>Fungi</taxon>
        <taxon>Dikarya</taxon>
        <taxon>Ascomycota</taxon>
        <taxon>Pezizomycotina</taxon>
        <taxon>Eurotiomycetes</taxon>
        <taxon>Eurotiomycetidae</taxon>
        <taxon>Eurotiales</taxon>
        <taxon>Aspergillaceae</taxon>
        <taxon>Aspergillus</taxon>
        <taxon>Aspergillus subgen. Circumdati</taxon>
    </lineage>
</organism>
<evidence type="ECO:0000313" key="3">
    <source>
        <dbReference type="Proteomes" id="UP000248817"/>
    </source>
</evidence>
<keyword evidence="1" id="KW-0812">Transmembrane</keyword>
<keyword evidence="1" id="KW-1133">Transmembrane helix</keyword>
<accession>A0A2V5J9M8</accession>
<protein>
    <submittedName>
        <fullName evidence="2">Uncharacterized protein</fullName>
    </submittedName>
</protein>
<evidence type="ECO:0000313" key="2">
    <source>
        <dbReference type="EMBL" id="PYI35087.1"/>
    </source>
</evidence>
<dbReference type="Proteomes" id="UP000248817">
    <property type="component" value="Unassembled WGS sequence"/>
</dbReference>
<name>A0A2V5J9M8_9EURO</name>
<dbReference type="EMBL" id="KZ825471">
    <property type="protein sequence ID" value="PYI35087.1"/>
    <property type="molecule type" value="Genomic_DNA"/>
</dbReference>
<reference evidence="2 3" key="1">
    <citation type="submission" date="2018-02" db="EMBL/GenBank/DDBJ databases">
        <title>The genomes of Aspergillus section Nigri reveals drivers in fungal speciation.</title>
        <authorList>
            <consortium name="DOE Joint Genome Institute"/>
            <person name="Vesth T.C."/>
            <person name="Nybo J."/>
            <person name="Theobald S."/>
            <person name="Brandl J."/>
            <person name="Frisvad J.C."/>
            <person name="Nielsen K.F."/>
            <person name="Lyhne E.K."/>
            <person name="Kogle M.E."/>
            <person name="Kuo A."/>
            <person name="Riley R."/>
            <person name="Clum A."/>
            <person name="Nolan M."/>
            <person name="Lipzen A."/>
            <person name="Salamov A."/>
            <person name="Henrissat B."/>
            <person name="Wiebenga A."/>
            <person name="De vries R.P."/>
            <person name="Grigoriev I.V."/>
            <person name="Mortensen U.H."/>
            <person name="Andersen M.R."/>
            <person name="Baker S.E."/>
        </authorList>
    </citation>
    <scope>NUCLEOTIDE SEQUENCE [LARGE SCALE GENOMIC DNA]</scope>
    <source>
        <strain evidence="2 3">CBS 114.80</strain>
    </source>
</reference>
<keyword evidence="3" id="KW-1185">Reference proteome</keyword>
<evidence type="ECO:0000256" key="1">
    <source>
        <dbReference type="SAM" id="Phobius"/>
    </source>
</evidence>
<dbReference type="AlphaFoldDB" id="A0A2V5J9M8"/>